<evidence type="ECO:0000313" key="4">
    <source>
        <dbReference type="EMBL" id="AGF59203.1"/>
    </source>
</evidence>
<dbReference type="KEGG" id="csr:Cspa_c54580"/>
<dbReference type="InterPro" id="IPR002933">
    <property type="entry name" value="Peptidase_M20"/>
</dbReference>
<dbReference type="EMBL" id="CP004121">
    <property type="protein sequence ID" value="AGF59203.1"/>
    <property type="molecule type" value="Genomic_DNA"/>
</dbReference>
<feature type="domain" description="Peptidase M20 dimerisation" evidence="3">
    <location>
        <begin position="191"/>
        <end position="281"/>
    </location>
</feature>
<dbReference type="RefSeq" id="WP_015395510.1">
    <property type="nucleotide sequence ID" value="NC_020291.1"/>
</dbReference>
<reference evidence="4 5" key="1">
    <citation type="submission" date="2013-02" db="EMBL/GenBank/DDBJ databases">
        <title>Genome sequence of Clostridium saccharoperbutylacetonicum N1-4(HMT).</title>
        <authorList>
            <person name="Poehlein A."/>
            <person name="Daniel R."/>
        </authorList>
    </citation>
    <scope>NUCLEOTIDE SEQUENCE [LARGE SCALE GENOMIC DNA]</scope>
    <source>
        <strain evidence="5">N1-4(HMT)</strain>
    </source>
</reference>
<dbReference type="SUPFAM" id="SSF53187">
    <property type="entry name" value="Zn-dependent exopeptidases"/>
    <property type="match status" value="1"/>
</dbReference>
<feature type="binding site" evidence="2">
    <location>
        <position position="99"/>
    </location>
    <ligand>
        <name>Mn(2+)</name>
        <dbReference type="ChEBI" id="CHEBI:29035"/>
        <label>2</label>
    </ligand>
</feature>
<dbReference type="AlphaFoldDB" id="M1MSU4"/>
<dbReference type="STRING" id="36745.CLSAP_52040"/>
<feature type="binding site" evidence="2">
    <location>
        <position position="367"/>
    </location>
    <ligand>
        <name>Mn(2+)</name>
        <dbReference type="ChEBI" id="CHEBI:29035"/>
        <label>2</label>
    </ligand>
</feature>
<accession>M1MSU4</accession>
<evidence type="ECO:0000256" key="2">
    <source>
        <dbReference type="PIRSR" id="PIRSR005962-1"/>
    </source>
</evidence>
<dbReference type="PATRIC" id="fig|931276.5.peg.5515"/>
<dbReference type="InterPro" id="IPR036264">
    <property type="entry name" value="Bact_exopeptidase_dim_dom"/>
</dbReference>
<feature type="binding site" evidence="2">
    <location>
        <position position="162"/>
    </location>
    <ligand>
        <name>Mn(2+)</name>
        <dbReference type="ChEBI" id="CHEBI:29035"/>
        <label>2</label>
    </ligand>
</feature>
<dbReference type="GO" id="GO:0019877">
    <property type="term" value="P:diaminopimelate biosynthetic process"/>
    <property type="evidence" value="ECO:0007669"/>
    <property type="project" value="UniProtKB-ARBA"/>
</dbReference>
<evidence type="ECO:0000259" key="3">
    <source>
        <dbReference type="Pfam" id="PF07687"/>
    </source>
</evidence>
<dbReference type="FunFam" id="3.30.70.360:FF:000001">
    <property type="entry name" value="N-acetyldiaminopimelate deacetylase"/>
    <property type="match status" value="1"/>
</dbReference>
<keyword evidence="2" id="KW-0479">Metal-binding</keyword>
<protein>
    <submittedName>
        <fullName evidence="4">Amidohydrolase</fullName>
        <ecNumber evidence="4">3.5.1.-</ecNumber>
    </submittedName>
</protein>
<dbReference type="GO" id="GO:0050118">
    <property type="term" value="F:N-acetyldiaminopimelate deacetylase activity"/>
    <property type="evidence" value="ECO:0007669"/>
    <property type="project" value="UniProtKB-ARBA"/>
</dbReference>
<proteinExistence type="predicted"/>
<dbReference type="Pfam" id="PF07687">
    <property type="entry name" value="M20_dimer"/>
    <property type="match status" value="1"/>
</dbReference>
<name>M1MSU4_9CLOT</name>
<feature type="binding site" evidence="2">
    <location>
        <position position="135"/>
    </location>
    <ligand>
        <name>Mn(2+)</name>
        <dbReference type="ChEBI" id="CHEBI:29035"/>
        <label>2</label>
    </ligand>
</feature>
<dbReference type="Proteomes" id="UP000011728">
    <property type="component" value="Chromosome"/>
</dbReference>
<dbReference type="OrthoDB" id="9776731at2"/>
<feature type="binding site" evidence="2">
    <location>
        <position position="101"/>
    </location>
    <ligand>
        <name>Mn(2+)</name>
        <dbReference type="ChEBI" id="CHEBI:29035"/>
        <label>2</label>
    </ligand>
</feature>
<organism evidence="4 5">
    <name type="scientific">Clostridium saccharoperbutylacetonicum N1-4(HMT)</name>
    <dbReference type="NCBI Taxonomy" id="931276"/>
    <lineage>
        <taxon>Bacteria</taxon>
        <taxon>Bacillati</taxon>
        <taxon>Bacillota</taxon>
        <taxon>Clostridia</taxon>
        <taxon>Eubacteriales</taxon>
        <taxon>Clostridiaceae</taxon>
        <taxon>Clostridium</taxon>
    </lineage>
</organism>
<dbReference type="PANTHER" id="PTHR11014">
    <property type="entry name" value="PEPTIDASE M20 FAMILY MEMBER"/>
    <property type="match status" value="1"/>
</dbReference>
<dbReference type="Gene3D" id="3.40.630.10">
    <property type="entry name" value="Zn peptidases"/>
    <property type="match status" value="1"/>
</dbReference>
<dbReference type="HOGENOM" id="CLU_023257_0_1_9"/>
<keyword evidence="2" id="KW-0464">Manganese</keyword>
<dbReference type="Pfam" id="PF01546">
    <property type="entry name" value="Peptidase_M20"/>
    <property type="match status" value="1"/>
</dbReference>
<sequence>MNIMSEAFDLNEEIVKWRRDLHKIPEIGMNLPSTCEYVKNRLDEIGVAYTTYEKHSGISAVLGNKAGKTIAIRADMDALEIKEETKLAFKSENENMHACGHDAHMAILLGVAKILKENEEKINGKVKLIFQPSEECAPGGALAMIEDGVLENPKADAILALHVENTLKDYKNGDVMVKYGSVSAYEDPINMKIIGKGGHASTPDLCIDPISIATLIINNIQYILTREIKQTIPTVISFSSIQGGRNSNNIIPDIVEVKGTVRNTDAETRKYVLRRIEEIVSGLTKLMRADYELNFDGGCSGVVNDDNMVNLFLKSSKKILKEDEIHIEKEYNMGAEDAGFFFERVRGCYFRLCNPMAFEDGIVYPAHNSKYLMDDSVLYKGVALFLQAAIDYLSEVNN</sequence>
<dbReference type="InterPro" id="IPR017439">
    <property type="entry name" value="Amidohydrolase"/>
</dbReference>
<evidence type="ECO:0000256" key="1">
    <source>
        <dbReference type="ARBA" id="ARBA00022801"/>
    </source>
</evidence>
<dbReference type="GO" id="GO:0046872">
    <property type="term" value="F:metal ion binding"/>
    <property type="evidence" value="ECO:0007669"/>
    <property type="project" value="UniProtKB-KW"/>
</dbReference>
<evidence type="ECO:0000313" key="5">
    <source>
        <dbReference type="Proteomes" id="UP000011728"/>
    </source>
</evidence>
<dbReference type="Gene3D" id="3.30.70.360">
    <property type="match status" value="1"/>
</dbReference>
<keyword evidence="1 4" id="KW-0378">Hydrolase</keyword>
<dbReference type="NCBIfam" id="TIGR01891">
    <property type="entry name" value="amidohydrolases"/>
    <property type="match status" value="1"/>
</dbReference>
<dbReference type="eggNOG" id="COG1473">
    <property type="taxonomic scope" value="Bacteria"/>
</dbReference>
<dbReference type="EC" id="3.5.1.-" evidence="4"/>
<comment type="cofactor">
    <cofactor evidence="2">
        <name>Mn(2+)</name>
        <dbReference type="ChEBI" id="CHEBI:29035"/>
    </cofactor>
    <text evidence="2">The Mn(2+) ion enhances activity.</text>
</comment>
<dbReference type="PIRSF" id="PIRSF005962">
    <property type="entry name" value="Pept_M20D_amidohydro"/>
    <property type="match status" value="1"/>
</dbReference>
<keyword evidence="5" id="KW-1185">Reference proteome</keyword>
<gene>
    <name evidence="4" type="ORF">Cspa_c54580</name>
</gene>
<dbReference type="CDD" id="cd03886">
    <property type="entry name" value="M20_Acy1"/>
    <property type="match status" value="1"/>
</dbReference>
<dbReference type="SUPFAM" id="SSF55031">
    <property type="entry name" value="Bacterial exopeptidase dimerisation domain"/>
    <property type="match status" value="1"/>
</dbReference>
<dbReference type="InterPro" id="IPR011650">
    <property type="entry name" value="Peptidase_M20_dimer"/>
</dbReference>
<dbReference type="PANTHER" id="PTHR11014:SF63">
    <property type="entry name" value="METALLOPEPTIDASE, PUTATIVE (AFU_ORTHOLOGUE AFUA_6G09600)-RELATED"/>
    <property type="match status" value="1"/>
</dbReference>